<organism evidence="10 11">
    <name type="scientific">Eudyptes filholi</name>
    <name type="common">Southern rockhopper penguin</name>
    <dbReference type="NCBI Taxonomy" id="1419345"/>
    <lineage>
        <taxon>Eukaryota</taxon>
        <taxon>Metazoa</taxon>
        <taxon>Chordata</taxon>
        <taxon>Craniata</taxon>
        <taxon>Vertebrata</taxon>
        <taxon>Euteleostomi</taxon>
        <taxon>Archelosauria</taxon>
        <taxon>Archosauria</taxon>
        <taxon>Dinosauria</taxon>
        <taxon>Saurischia</taxon>
        <taxon>Theropoda</taxon>
        <taxon>Coelurosauria</taxon>
        <taxon>Aves</taxon>
        <taxon>Neognathae</taxon>
        <taxon>Neoaves</taxon>
        <taxon>Aequornithes</taxon>
        <taxon>Sphenisciformes</taxon>
        <taxon>Spheniscidae</taxon>
        <taxon>Eudyptes</taxon>
    </lineage>
</organism>
<feature type="domain" description="Mitochondrial dynamics protein MID51-like C-terminal" evidence="9">
    <location>
        <begin position="156"/>
        <end position="344"/>
    </location>
</feature>
<feature type="non-terminal residue" evidence="10">
    <location>
        <position position="463"/>
    </location>
</feature>
<evidence type="ECO:0000256" key="7">
    <source>
        <dbReference type="SAM" id="MobiDB-lite"/>
    </source>
</evidence>
<dbReference type="Pfam" id="PF21297">
    <property type="entry name" value="MID51-like_C"/>
    <property type="match status" value="1"/>
</dbReference>
<dbReference type="InterPro" id="IPR046906">
    <property type="entry name" value="Mab-21_HhH/H2TH-like"/>
</dbReference>
<dbReference type="InterPro" id="IPR049097">
    <property type="entry name" value="MID51-like_C"/>
</dbReference>
<comment type="subcellular location">
    <subcellularLocation>
        <location evidence="1">Mitochondrion outer membrane</location>
        <topology evidence="1">Single-pass membrane protein</topology>
    </subcellularLocation>
</comment>
<evidence type="ECO:0000256" key="3">
    <source>
        <dbReference type="ARBA" id="ARBA00022787"/>
    </source>
</evidence>
<sequence>MAEFTRQRGKRQEDGGLGSVLDLLLANARLVLGVSGAAVLAVATLAVKRLIDRATSPRDEGDPKAEQKTLEESWQDLALIKATPKPPKKQRREDLSEPLLSPAWPPAPGEACKPKVCSAPLETPRVESSPLCCLTLQEKLLSHYSSQLAVPEVQASLAPQLARSICAQLQNFLRSKCPELPFGSLFLSGPLLDGLGALAADHVNLMLPVVLDAALWNLIPGEDTVVRNPQYWMIKRTDLEYFPRGRSPWDRFIVGRYLSSNALNETLRKMLVASINWPAIGSLLGCVIHPVMASQELKLEVKHDQVELSITLFPVVEMEDKVLLAAPPEGLVENLWLESFYRAEVSKVKELDAGDSGARQHCLRILNGICKSHPTLHKLSGSPLTHVVLHLSATSLDWAEESLADRFQQVLEELVSYLEEGVLPSYFNHKINLFCELLEEEIDEMGFMVYRAISEPELLLKEK</sequence>
<dbReference type="Gene3D" id="1.10.1410.40">
    <property type="match status" value="1"/>
</dbReference>
<dbReference type="GO" id="GO:0090141">
    <property type="term" value="P:positive regulation of mitochondrial fission"/>
    <property type="evidence" value="ECO:0007669"/>
    <property type="project" value="TreeGrafter"/>
</dbReference>
<evidence type="ECO:0000256" key="5">
    <source>
        <dbReference type="ARBA" id="ARBA00023128"/>
    </source>
</evidence>
<dbReference type="InterPro" id="IPR024810">
    <property type="entry name" value="MAB21L/cGLR"/>
</dbReference>
<name>A0A8K0BVX5_9AVES</name>
<keyword evidence="11" id="KW-1185">Reference proteome</keyword>
<dbReference type="PANTHER" id="PTHR16451:SF11">
    <property type="entry name" value="MITOCHONDRIAL DYNAMICS PROTEIN MID49"/>
    <property type="match status" value="1"/>
</dbReference>
<proteinExistence type="predicted"/>
<keyword evidence="4" id="KW-1133">Transmembrane helix</keyword>
<dbReference type="GO" id="GO:0005741">
    <property type="term" value="C:mitochondrial outer membrane"/>
    <property type="evidence" value="ECO:0007669"/>
    <property type="project" value="UniProtKB-SubCell"/>
</dbReference>
<feature type="domain" description="Mab-21-like HhH/H2TH-like" evidence="8">
    <location>
        <begin position="359"/>
        <end position="445"/>
    </location>
</feature>
<evidence type="ECO:0000259" key="8">
    <source>
        <dbReference type="Pfam" id="PF20266"/>
    </source>
</evidence>
<comment type="caution">
    <text evidence="10">The sequence shown here is derived from an EMBL/GenBank/DDBJ whole genome shotgun (WGS) entry which is preliminary data.</text>
</comment>
<feature type="region of interest" description="Disordered" evidence="7">
    <location>
        <begin position="83"/>
        <end position="102"/>
    </location>
</feature>
<reference evidence="10 11" key="1">
    <citation type="journal article" date="2019" name="Gigascience">
        <title>High-coverage genomes to elucidate the evolution of penguins.</title>
        <authorList>
            <person name="Pan H."/>
            <person name="Cole T.L."/>
            <person name="Bi X."/>
            <person name="Fang M."/>
            <person name="Zhou C."/>
            <person name="Yang Z."/>
            <person name="Ksepka D.T."/>
            <person name="Hart T."/>
            <person name="Bouzat J.L."/>
            <person name="Argilla L.S."/>
            <person name="Bertelsen M.F."/>
            <person name="Boersma P.D."/>
            <person name="Bost C.A."/>
            <person name="Cherel Y."/>
            <person name="Dann P."/>
            <person name="Fiddaman S.R."/>
            <person name="Howard P."/>
            <person name="Labuschagne K."/>
            <person name="Mattern T."/>
            <person name="Miller G."/>
            <person name="Parker P."/>
            <person name="Phillips R.A."/>
            <person name="Quillfeldt P."/>
            <person name="Ryan P.G."/>
            <person name="Taylor H."/>
            <person name="Thompson D.R."/>
            <person name="Young M.J."/>
            <person name="Ellegaard M.R."/>
            <person name="Gilbert M.T.P."/>
            <person name="Sinding M.S."/>
            <person name="Pacheco G."/>
            <person name="Shepherd L.D."/>
            <person name="Tennyson A.J.D."/>
            <person name="Grosser S."/>
            <person name="Kay E."/>
            <person name="Nupen L.J."/>
            <person name="Ellenberg U."/>
            <person name="Houston D.M."/>
            <person name="Reeve A.H."/>
            <person name="Johnson K."/>
            <person name="Masello J.F."/>
            <person name="Stracke T."/>
            <person name="McKinlay B."/>
            <person name="Borboroglu P.G."/>
            <person name="Zhang D.X."/>
            <person name="Zhang G."/>
        </authorList>
    </citation>
    <scope>NUCLEOTIDE SEQUENCE [LARGE SCALE GENOMIC DNA]</scope>
    <source>
        <strain evidence="10">GS 12</strain>
    </source>
</reference>
<evidence type="ECO:0000259" key="9">
    <source>
        <dbReference type="Pfam" id="PF21297"/>
    </source>
</evidence>
<dbReference type="EMBL" id="VULK01000236">
    <property type="protein sequence ID" value="KAF1638064.1"/>
    <property type="molecule type" value="Genomic_DNA"/>
</dbReference>
<protein>
    <submittedName>
        <fullName evidence="10">Mitochondrial dynamics protein MID49</fullName>
    </submittedName>
</protein>
<keyword evidence="6" id="KW-0472">Membrane</keyword>
<evidence type="ECO:0000256" key="1">
    <source>
        <dbReference type="ARBA" id="ARBA00004572"/>
    </source>
</evidence>
<dbReference type="FunFam" id="1.10.1410.40:FF:000003">
    <property type="entry name" value="Mitochondrial dynamics protein MID51"/>
    <property type="match status" value="1"/>
</dbReference>
<dbReference type="Gene3D" id="3.30.460.90">
    <property type="match status" value="1"/>
</dbReference>
<feature type="non-terminal residue" evidence="10">
    <location>
        <position position="1"/>
    </location>
</feature>
<dbReference type="AlphaFoldDB" id="A0A8K0BVX5"/>
<evidence type="ECO:0000313" key="10">
    <source>
        <dbReference type="EMBL" id="KAF1638064.1"/>
    </source>
</evidence>
<keyword evidence="3" id="KW-1000">Mitochondrion outer membrane</keyword>
<gene>
    <name evidence="10" type="primary">MIEF2</name>
    <name evidence="10" type="ORF">FQV13_0012769</name>
</gene>
<keyword evidence="2" id="KW-0812">Transmembrane</keyword>
<dbReference type="Proteomes" id="UP000799811">
    <property type="component" value="Unassembled WGS sequence"/>
</dbReference>
<dbReference type="Pfam" id="PF20266">
    <property type="entry name" value="Mab-21_C"/>
    <property type="match status" value="1"/>
</dbReference>
<dbReference type="InterPro" id="IPR045909">
    <property type="entry name" value="MID49/MID51"/>
</dbReference>
<evidence type="ECO:0000256" key="6">
    <source>
        <dbReference type="ARBA" id="ARBA00023136"/>
    </source>
</evidence>
<evidence type="ECO:0000256" key="2">
    <source>
        <dbReference type="ARBA" id="ARBA00022692"/>
    </source>
</evidence>
<dbReference type="GO" id="GO:0007005">
    <property type="term" value="P:mitochondrion organization"/>
    <property type="evidence" value="ECO:0007669"/>
    <property type="project" value="InterPro"/>
</dbReference>
<evidence type="ECO:0000313" key="11">
    <source>
        <dbReference type="Proteomes" id="UP000799811"/>
    </source>
</evidence>
<accession>A0A8K0BVX5</accession>
<keyword evidence="5" id="KW-0496">Mitochondrion</keyword>
<dbReference type="SMART" id="SM01265">
    <property type="entry name" value="Mab-21"/>
    <property type="match status" value="1"/>
</dbReference>
<dbReference type="PANTHER" id="PTHR16451">
    <property type="entry name" value="MITOCHONDRIAL DYNAMICS PROTEINS 49/51 FAMILY MEMBER"/>
    <property type="match status" value="1"/>
</dbReference>
<evidence type="ECO:0000256" key="4">
    <source>
        <dbReference type="ARBA" id="ARBA00022989"/>
    </source>
</evidence>